<comment type="subcellular location">
    <subcellularLocation>
        <location evidence="5">Cytoplasm</location>
    </subcellularLocation>
</comment>
<evidence type="ECO:0000256" key="2">
    <source>
        <dbReference type="ARBA" id="ARBA00022679"/>
    </source>
</evidence>
<keyword evidence="5" id="KW-0963">Cytoplasm</keyword>
<dbReference type="Gene3D" id="3.40.1280.10">
    <property type="match status" value="1"/>
</dbReference>
<keyword evidence="5" id="KW-0698">rRNA processing</keyword>
<dbReference type="SUPFAM" id="SSF75217">
    <property type="entry name" value="alpha/beta knot"/>
    <property type="match status" value="1"/>
</dbReference>
<accession>A0A9D7XRY6</accession>
<protein>
    <recommendedName>
        <fullName evidence="5">Ribosomal RNA large subunit methyltransferase H</fullName>
        <ecNumber evidence="5">2.1.1.177</ecNumber>
    </recommendedName>
    <alternativeName>
        <fullName evidence="5">23S rRNA (pseudouridine1915-N3)-methyltransferase</fullName>
    </alternativeName>
    <alternativeName>
        <fullName evidence="5">23S rRNA m3Psi1915 methyltransferase</fullName>
    </alternativeName>
    <alternativeName>
        <fullName evidence="5">rRNA (pseudouridine-N3-)-methyltransferase RlmH</fullName>
    </alternativeName>
</protein>
<dbReference type="PANTHER" id="PTHR33603">
    <property type="entry name" value="METHYLTRANSFERASE"/>
    <property type="match status" value="1"/>
</dbReference>
<comment type="similarity">
    <text evidence="4 5">Belongs to the RNA methyltransferase RlmH family.</text>
</comment>
<evidence type="ECO:0000256" key="4">
    <source>
        <dbReference type="ARBA" id="ARBA00038303"/>
    </source>
</evidence>
<comment type="subunit">
    <text evidence="5">Homodimer.</text>
</comment>
<comment type="caution">
    <text evidence="6">The sequence shown here is derived from an EMBL/GenBank/DDBJ whole genome shotgun (WGS) entry which is preliminary data.</text>
</comment>
<dbReference type="HAMAP" id="MF_00658">
    <property type="entry name" value="23SrRNA_methyltr_H"/>
    <property type="match status" value="1"/>
</dbReference>
<evidence type="ECO:0000256" key="3">
    <source>
        <dbReference type="ARBA" id="ARBA00022691"/>
    </source>
</evidence>
<sequence>MKVHLWAMGASSDEWISEGEKLYVRRIERYMPFEYKCIQPGKSSSDKLKVLSAEASWLQQQFETTPSKIILLDEKGPQLTSEQFSKRLEKWRQGSHKRLVFLIGSAYGYEERVYKMADETLGLSLMTLPHQICRLVFLEQMYRACTILRGESYHHE</sequence>
<name>A0A9D7XRY6_9BACT</name>
<evidence type="ECO:0000256" key="1">
    <source>
        <dbReference type="ARBA" id="ARBA00022603"/>
    </source>
</evidence>
<gene>
    <name evidence="5" type="primary">rlmH</name>
    <name evidence="6" type="ORF">IPP15_02000</name>
</gene>
<dbReference type="InterPro" id="IPR003742">
    <property type="entry name" value="RlmH-like"/>
</dbReference>
<keyword evidence="2 5" id="KW-0808">Transferase</keyword>
<comment type="catalytic activity">
    <reaction evidence="5">
        <text>pseudouridine(1915) in 23S rRNA + S-adenosyl-L-methionine = N(3)-methylpseudouridine(1915) in 23S rRNA + S-adenosyl-L-homocysteine + H(+)</text>
        <dbReference type="Rhea" id="RHEA:42752"/>
        <dbReference type="Rhea" id="RHEA-COMP:10221"/>
        <dbReference type="Rhea" id="RHEA-COMP:10222"/>
        <dbReference type="ChEBI" id="CHEBI:15378"/>
        <dbReference type="ChEBI" id="CHEBI:57856"/>
        <dbReference type="ChEBI" id="CHEBI:59789"/>
        <dbReference type="ChEBI" id="CHEBI:65314"/>
        <dbReference type="ChEBI" id="CHEBI:74486"/>
        <dbReference type="EC" id="2.1.1.177"/>
    </reaction>
</comment>
<evidence type="ECO:0000313" key="7">
    <source>
        <dbReference type="Proteomes" id="UP000808337"/>
    </source>
</evidence>
<dbReference type="PIRSF" id="PIRSF004505">
    <property type="entry name" value="MT_bac"/>
    <property type="match status" value="1"/>
</dbReference>
<dbReference type="InterPro" id="IPR029026">
    <property type="entry name" value="tRNA_m1G_MTases_N"/>
</dbReference>
<keyword evidence="1 5" id="KW-0489">Methyltransferase</keyword>
<dbReference type="GO" id="GO:0005737">
    <property type="term" value="C:cytoplasm"/>
    <property type="evidence" value="ECO:0007669"/>
    <property type="project" value="UniProtKB-SubCell"/>
</dbReference>
<dbReference type="EMBL" id="JADKGY010000001">
    <property type="protein sequence ID" value="MBK9981192.1"/>
    <property type="molecule type" value="Genomic_DNA"/>
</dbReference>
<feature type="binding site" evidence="5">
    <location>
        <begin position="123"/>
        <end position="128"/>
    </location>
    <ligand>
        <name>S-adenosyl-L-methionine</name>
        <dbReference type="ChEBI" id="CHEBI:59789"/>
    </ligand>
</feature>
<comment type="function">
    <text evidence="5">Specifically methylates the pseudouridine at position 1915 (m3Psi1915) in 23S rRNA.</text>
</comment>
<feature type="binding site" evidence="5">
    <location>
        <position position="104"/>
    </location>
    <ligand>
        <name>S-adenosyl-L-methionine</name>
        <dbReference type="ChEBI" id="CHEBI:59789"/>
    </ligand>
</feature>
<evidence type="ECO:0000313" key="6">
    <source>
        <dbReference type="EMBL" id="MBK9981192.1"/>
    </source>
</evidence>
<dbReference type="InterPro" id="IPR029028">
    <property type="entry name" value="Alpha/beta_knot_MTases"/>
</dbReference>
<dbReference type="Proteomes" id="UP000808337">
    <property type="component" value="Unassembled WGS sequence"/>
</dbReference>
<keyword evidence="3 5" id="KW-0949">S-adenosyl-L-methionine</keyword>
<reference evidence="6 7" key="1">
    <citation type="submission" date="2020-10" db="EMBL/GenBank/DDBJ databases">
        <title>Connecting structure to function with the recovery of over 1000 high-quality activated sludge metagenome-assembled genomes encoding full-length rRNA genes using long-read sequencing.</title>
        <authorList>
            <person name="Singleton C.M."/>
            <person name="Petriglieri F."/>
            <person name="Kristensen J.M."/>
            <person name="Kirkegaard R.H."/>
            <person name="Michaelsen T.Y."/>
            <person name="Andersen M.H."/>
            <person name="Karst S.M."/>
            <person name="Dueholm M.S."/>
            <person name="Nielsen P.H."/>
            <person name="Albertsen M."/>
        </authorList>
    </citation>
    <scope>NUCLEOTIDE SEQUENCE [LARGE SCALE GENOMIC DNA]</scope>
    <source>
        <strain evidence="6">Ribe_18-Q3-R11-54_MAXAC.273</strain>
    </source>
</reference>
<dbReference type="CDD" id="cd18081">
    <property type="entry name" value="RlmH-like"/>
    <property type="match status" value="1"/>
</dbReference>
<dbReference type="Pfam" id="PF02590">
    <property type="entry name" value="SPOUT_MTase"/>
    <property type="match status" value="1"/>
</dbReference>
<dbReference type="AlphaFoldDB" id="A0A9D7XRY6"/>
<dbReference type="PANTHER" id="PTHR33603:SF1">
    <property type="entry name" value="RIBOSOMAL RNA LARGE SUBUNIT METHYLTRANSFERASE H"/>
    <property type="match status" value="1"/>
</dbReference>
<organism evidence="6 7">
    <name type="scientific">Candidatus Opimibacter skivensis</name>
    <dbReference type="NCBI Taxonomy" id="2982028"/>
    <lineage>
        <taxon>Bacteria</taxon>
        <taxon>Pseudomonadati</taxon>
        <taxon>Bacteroidota</taxon>
        <taxon>Saprospiria</taxon>
        <taxon>Saprospirales</taxon>
        <taxon>Saprospiraceae</taxon>
        <taxon>Candidatus Opimibacter</taxon>
    </lineage>
</organism>
<dbReference type="EC" id="2.1.1.177" evidence="5"/>
<proteinExistence type="inferred from homology"/>
<feature type="binding site" evidence="5">
    <location>
        <position position="72"/>
    </location>
    <ligand>
        <name>S-adenosyl-L-methionine</name>
        <dbReference type="ChEBI" id="CHEBI:59789"/>
    </ligand>
</feature>
<dbReference type="GO" id="GO:0070038">
    <property type="term" value="F:rRNA (pseudouridine-N3-)-methyltransferase activity"/>
    <property type="evidence" value="ECO:0007669"/>
    <property type="project" value="UniProtKB-UniRule"/>
</dbReference>
<evidence type="ECO:0000256" key="5">
    <source>
        <dbReference type="HAMAP-Rule" id="MF_00658"/>
    </source>
</evidence>